<evidence type="ECO:0000313" key="2">
    <source>
        <dbReference type="EMBL" id="GAA1955925.1"/>
    </source>
</evidence>
<dbReference type="Proteomes" id="UP001501116">
    <property type="component" value="Unassembled WGS sequence"/>
</dbReference>
<accession>A0ABN2QP64</accession>
<dbReference type="RefSeq" id="WP_344417455.1">
    <property type="nucleotide sequence ID" value="NZ_BAAANN010000009.1"/>
</dbReference>
<gene>
    <name evidence="2" type="ORF">GCM10009754_27160</name>
</gene>
<dbReference type="EMBL" id="BAAANN010000009">
    <property type="protein sequence ID" value="GAA1955925.1"/>
    <property type="molecule type" value="Genomic_DNA"/>
</dbReference>
<feature type="transmembrane region" description="Helical" evidence="1">
    <location>
        <begin position="209"/>
        <end position="230"/>
    </location>
</feature>
<keyword evidence="1" id="KW-0472">Membrane</keyword>
<dbReference type="Pfam" id="PF14023">
    <property type="entry name" value="Bestrophin-like"/>
    <property type="match status" value="1"/>
</dbReference>
<reference evidence="2 3" key="1">
    <citation type="journal article" date="2019" name="Int. J. Syst. Evol. Microbiol.">
        <title>The Global Catalogue of Microorganisms (GCM) 10K type strain sequencing project: providing services to taxonomists for standard genome sequencing and annotation.</title>
        <authorList>
            <consortium name="The Broad Institute Genomics Platform"/>
            <consortium name="The Broad Institute Genome Sequencing Center for Infectious Disease"/>
            <person name="Wu L."/>
            <person name="Ma J."/>
        </authorList>
    </citation>
    <scope>NUCLEOTIDE SEQUENCE [LARGE SCALE GENOMIC DNA]</scope>
    <source>
        <strain evidence="2 3">JCM 14545</strain>
    </source>
</reference>
<feature type="transmembrane region" description="Helical" evidence="1">
    <location>
        <begin position="179"/>
        <end position="203"/>
    </location>
</feature>
<name>A0ABN2QP64_9PSEU</name>
<proteinExistence type="predicted"/>
<feature type="transmembrane region" description="Helical" evidence="1">
    <location>
        <begin position="40"/>
        <end position="61"/>
    </location>
</feature>
<keyword evidence="1" id="KW-0812">Transmembrane</keyword>
<organism evidence="2 3">
    <name type="scientific">Amycolatopsis minnesotensis</name>
    <dbReference type="NCBI Taxonomy" id="337894"/>
    <lineage>
        <taxon>Bacteria</taxon>
        <taxon>Bacillati</taxon>
        <taxon>Actinomycetota</taxon>
        <taxon>Actinomycetes</taxon>
        <taxon>Pseudonocardiales</taxon>
        <taxon>Pseudonocardiaceae</taxon>
        <taxon>Amycolatopsis</taxon>
    </lineage>
</organism>
<protein>
    <submittedName>
        <fullName evidence="2">DUF4239 domain-containing protein</fullName>
    </submittedName>
</protein>
<keyword evidence="3" id="KW-1185">Reference proteome</keyword>
<comment type="caution">
    <text evidence="2">The sequence shown here is derived from an EMBL/GenBank/DDBJ whole genome shotgun (WGS) entry which is preliminary data.</text>
</comment>
<keyword evidence="1" id="KW-1133">Transmembrane helix</keyword>
<evidence type="ECO:0000256" key="1">
    <source>
        <dbReference type="SAM" id="Phobius"/>
    </source>
</evidence>
<dbReference type="InterPro" id="IPR025333">
    <property type="entry name" value="DUF4239"/>
</dbReference>
<evidence type="ECO:0000313" key="3">
    <source>
        <dbReference type="Proteomes" id="UP001501116"/>
    </source>
</evidence>
<sequence>MSIYLSGLLWVVGAAAAGAGSAYLVRRFGLDEGRPDNNDAAGQVFTIVSGLQAVIVAFVLISQFDAVDAARDGAFKEANAAVAASWAADALPEPTRGEVREQASAYARTVQDVEWPQMRDGKTVDSEGWAQLDRLRDTVAGAEIPDGDDWATDRKTESANQLWEVYQARQERITGAAQSGLGVVLWFVLILGSVVTTLLPNLFGGTRPITHIIIVSTLAGTITLLLFAIYQLQNPYAGGTKIEPDAFHWALDRLR</sequence>